<evidence type="ECO:0000313" key="3">
    <source>
        <dbReference type="Proteomes" id="UP000050509"/>
    </source>
</evidence>
<protein>
    <recommendedName>
        <fullName evidence="4">ECF transporter S component</fullName>
    </recommendedName>
</protein>
<comment type="caution">
    <text evidence="2">The sequence shown here is derived from an EMBL/GenBank/DDBJ whole genome shotgun (WGS) entry which is preliminary data.</text>
</comment>
<keyword evidence="3" id="KW-1185">Reference proteome</keyword>
<name>A0A0P9GZD1_9CHLR</name>
<sequence length="195" mass="20286">VQQNSQQQAGAATAPLLLTALVGLCFVALLIEVQGSELSAKSVALLGVLVAINAAARFAEVAIPGPGGFTPIFMLIILAGYVFGGRFGFLMGAMTLLVSAVITGGVGPWLPYQMFTAGWVGLSAPLARPLVRALGGEGRAAELVVLAVLGALWGFAYGAIMNISFWPYAPGPAAQYWAPGTRPADTLRRYLAFYV</sequence>
<evidence type="ECO:0008006" key="4">
    <source>
        <dbReference type="Google" id="ProtNLM"/>
    </source>
</evidence>
<proteinExistence type="predicted"/>
<keyword evidence="1" id="KW-0472">Membrane</keyword>
<dbReference type="Gene3D" id="1.10.1760.20">
    <property type="match status" value="1"/>
</dbReference>
<reference evidence="2 3" key="1">
    <citation type="submission" date="2015-09" db="EMBL/GenBank/DDBJ databases">
        <title>Draft genome sequence of Kouleothrix aurantiaca JCM 19913.</title>
        <authorList>
            <person name="Hemp J."/>
        </authorList>
    </citation>
    <scope>NUCLEOTIDE SEQUENCE [LARGE SCALE GENOMIC DNA]</scope>
    <source>
        <strain evidence="2 3">COM-B</strain>
    </source>
</reference>
<dbReference type="GO" id="GO:0022857">
    <property type="term" value="F:transmembrane transporter activity"/>
    <property type="evidence" value="ECO:0007669"/>
    <property type="project" value="InterPro"/>
</dbReference>
<keyword evidence="1" id="KW-0812">Transmembrane</keyword>
<dbReference type="EMBL" id="LJCR01003479">
    <property type="protein sequence ID" value="KPV46970.1"/>
    <property type="molecule type" value="Genomic_DNA"/>
</dbReference>
<evidence type="ECO:0000313" key="2">
    <source>
        <dbReference type="EMBL" id="KPV46970.1"/>
    </source>
</evidence>
<keyword evidence="1" id="KW-1133">Transmembrane helix</keyword>
<feature type="non-terminal residue" evidence="2">
    <location>
        <position position="195"/>
    </location>
</feature>
<feature type="transmembrane region" description="Helical" evidence="1">
    <location>
        <begin position="143"/>
        <end position="169"/>
    </location>
</feature>
<dbReference type="Proteomes" id="UP000050509">
    <property type="component" value="Unassembled WGS sequence"/>
</dbReference>
<feature type="transmembrane region" description="Helical" evidence="1">
    <location>
        <begin position="12"/>
        <end position="31"/>
    </location>
</feature>
<feature type="transmembrane region" description="Helical" evidence="1">
    <location>
        <begin position="62"/>
        <end position="82"/>
    </location>
</feature>
<evidence type="ECO:0000256" key="1">
    <source>
        <dbReference type="SAM" id="Phobius"/>
    </source>
</evidence>
<gene>
    <name evidence="2" type="ORF">SE17_42855</name>
</gene>
<dbReference type="InterPro" id="IPR024529">
    <property type="entry name" value="ECF_trnsprt_substrate-spec"/>
</dbReference>
<organism evidence="2 3">
    <name type="scientific">Kouleothrix aurantiaca</name>
    <dbReference type="NCBI Taxonomy" id="186479"/>
    <lineage>
        <taxon>Bacteria</taxon>
        <taxon>Bacillati</taxon>
        <taxon>Chloroflexota</taxon>
        <taxon>Chloroflexia</taxon>
        <taxon>Chloroflexales</taxon>
        <taxon>Roseiflexineae</taxon>
        <taxon>Roseiflexaceae</taxon>
        <taxon>Kouleothrix</taxon>
    </lineage>
</organism>
<dbReference type="Pfam" id="PF12822">
    <property type="entry name" value="ECF_trnsprt"/>
    <property type="match status" value="1"/>
</dbReference>
<feature type="non-terminal residue" evidence="2">
    <location>
        <position position="1"/>
    </location>
</feature>
<accession>A0A0P9GZD1</accession>
<dbReference type="AlphaFoldDB" id="A0A0P9GZD1"/>
<feature type="transmembrane region" description="Helical" evidence="1">
    <location>
        <begin position="89"/>
        <end position="106"/>
    </location>
</feature>